<dbReference type="EMBL" id="NIVS01000054">
    <property type="protein sequence ID" value="OWQ50210.1"/>
    <property type="molecule type" value="Genomic_DNA"/>
</dbReference>
<comment type="caution">
    <text evidence="2">The sequence shown here is derived from an EMBL/GenBank/DDBJ whole genome shotgun (WGS) entry which is preliminary data.</text>
</comment>
<dbReference type="Proteomes" id="UP000198157">
    <property type="component" value="Unassembled WGS sequence"/>
</dbReference>
<gene>
    <name evidence="2" type="ORF">CEE60_18020</name>
</gene>
<proteinExistence type="predicted"/>
<sequence length="126" mass="13426">MAPAMKYLPSLLLLTTCLAAAASAQAAEPAAPADCIALSSDHQVVRNRADRDVLLRNGDQHYLVRFDRSCSSAAMSPKLDFATPGQDGQLCGGGVSKLHTNTQSCDIAAVEPLTAEQFNRKARARR</sequence>
<feature type="chain" id="PRO_5013258672" evidence="1">
    <location>
        <begin position="27"/>
        <end position="126"/>
    </location>
</feature>
<keyword evidence="1" id="KW-0732">Signal</keyword>
<accession>A0A246HJK6</accession>
<organism evidence="2 3">
    <name type="scientific">Stenotrophomonas maltophilia</name>
    <name type="common">Pseudomonas maltophilia</name>
    <name type="synonym">Xanthomonas maltophilia</name>
    <dbReference type="NCBI Taxonomy" id="40324"/>
    <lineage>
        <taxon>Bacteria</taxon>
        <taxon>Pseudomonadati</taxon>
        <taxon>Pseudomonadota</taxon>
        <taxon>Gammaproteobacteria</taxon>
        <taxon>Lysobacterales</taxon>
        <taxon>Lysobacteraceae</taxon>
        <taxon>Stenotrophomonas</taxon>
        <taxon>Stenotrophomonas maltophilia group</taxon>
    </lineage>
</organism>
<dbReference type="OrthoDB" id="6025706at2"/>
<dbReference type="AlphaFoldDB" id="A0A246HJK6"/>
<evidence type="ECO:0000313" key="2">
    <source>
        <dbReference type="EMBL" id="OWQ50210.1"/>
    </source>
</evidence>
<evidence type="ECO:0000256" key="1">
    <source>
        <dbReference type="SAM" id="SignalP"/>
    </source>
</evidence>
<feature type="signal peptide" evidence="1">
    <location>
        <begin position="1"/>
        <end position="26"/>
    </location>
</feature>
<protein>
    <submittedName>
        <fullName evidence="2">Uncharacterized protein</fullName>
    </submittedName>
</protein>
<name>A0A246HJK6_STEMA</name>
<evidence type="ECO:0000313" key="3">
    <source>
        <dbReference type="Proteomes" id="UP000198157"/>
    </source>
</evidence>
<reference evidence="2 3" key="1">
    <citation type="submission" date="2017-06" db="EMBL/GenBank/DDBJ databases">
        <authorList>
            <person name="Kim H.J."/>
            <person name="Triplett B.A."/>
        </authorList>
    </citation>
    <scope>NUCLEOTIDE SEQUENCE [LARGE SCALE GENOMIC DNA]</scope>
    <source>
        <strain evidence="2 3">13146</strain>
    </source>
</reference>